<reference evidence="4 5" key="1">
    <citation type="submission" date="2019-04" db="EMBL/GenBank/DDBJ databases">
        <authorList>
            <consortium name="Wellcome Sanger Institute Data Sharing"/>
        </authorList>
    </citation>
    <scope>NUCLEOTIDE SEQUENCE [LARGE SCALE GENOMIC DNA]</scope>
</reference>
<dbReference type="GO" id="GO:0016020">
    <property type="term" value="C:membrane"/>
    <property type="evidence" value="ECO:0007669"/>
    <property type="project" value="InterPro"/>
</dbReference>
<feature type="compositionally biased region" description="Polar residues" evidence="1">
    <location>
        <begin position="142"/>
        <end position="153"/>
    </location>
</feature>
<keyword evidence="3" id="KW-0732">Signal</keyword>
<accession>A0A8C9WWJ0</accession>
<feature type="transmembrane region" description="Helical" evidence="2">
    <location>
        <begin position="186"/>
        <end position="210"/>
    </location>
</feature>
<sequence>MLSRNGGSGGGGAGLLRLGGSRLLRLLRLLPLLCATLVAMGGALPADKCPRSLDCAREGRHFCRPGSSHCGPCLTPLEENTKGKCVVKKRHSHIAKVTTLPDLDEEIDFLSSIIAKQQEAEVKHAAPSPQDAPKSNPGDPKQWNTTNVPTASPGTKPAPTSPPQTGAQSAVRREPLAAPYPTKEKALTVMTGVFLIMGVTGLLLAGVCWIRQRRGTRLTEKVDYPAFRVMGPHSFDSTMVGDKKLAQSAQMYHYQHQKQQMLSLERHRCEPKIPDSGATSDEENEDGDFTVYECPGLAPTGEMEVKNPLFDDSSLHPQRNHK</sequence>
<keyword evidence="5" id="KW-1185">Reference proteome</keyword>
<dbReference type="InterPro" id="IPR009635">
    <property type="entry name" value="NPDC1"/>
</dbReference>
<name>A0A8C9WWJ0_SCLFO</name>
<organism evidence="4 5">
    <name type="scientific">Scleropages formosus</name>
    <name type="common">Asian bonytongue</name>
    <name type="synonym">Osteoglossum formosum</name>
    <dbReference type="NCBI Taxonomy" id="113540"/>
    <lineage>
        <taxon>Eukaryota</taxon>
        <taxon>Metazoa</taxon>
        <taxon>Chordata</taxon>
        <taxon>Craniata</taxon>
        <taxon>Vertebrata</taxon>
        <taxon>Euteleostomi</taxon>
        <taxon>Actinopterygii</taxon>
        <taxon>Neopterygii</taxon>
        <taxon>Teleostei</taxon>
        <taxon>Osteoglossocephala</taxon>
        <taxon>Osteoglossomorpha</taxon>
        <taxon>Osteoglossiformes</taxon>
        <taxon>Osteoglossidae</taxon>
        <taxon>Scleropages</taxon>
    </lineage>
</organism>
<dbReference type="AlphaFoldDB" id="A0A8C9WWJ0"/>
<dbReference type="KEGG" id="sfm:108937960"/>
<protein>
    <submittedName>
        <fullName evidence="4">Neural proliferation, differentiation and control, 1b</fullName>
    </submittedName>
</protein>
<feature type="signal peptide" evidence="3">
    <location>
        <begin position="1"/>
        <end position="45"/>
    </location>
</feature>
<dbReference type="Ensembl" id="ENSSFOT00015067025.1">
    <property type="protein sequence ID" value="ENSSFOP00015079250.1"/>
    <property type="gene ID" value="ENSSFOG00015032587.1"/>
</dbReference>
<feature type="chain" id="PRO_5034978549" evidence="3">
    <location>
        <begin position="46"/>
        <end position="322"/>
    </location>
</feature>
<dbReference type="OrthoDB" id="6270617at2759"/>
<dbReference type="Proteomes" id="UP000694397">
    <property type="component" value="Chromosome 17"/>
</dbReference>
<evidence type="ECO:0000256" key="2">
    <source>
        <dbReference type="SAM" id="Phobius"/>
    </source>
</evidence>
<dbReference type="Pfam" id="PF06809">
    <property type="entry name" value="NPDC1"/>
    <property type="match status" value="1"/>
</dbReference>
<evidence type="ECO:0000313" key="5">
    <source>
        <dbReference type="Proteomes" id="UP000694397"/>
    </source>
</evidence>
<reference evidence="4" key="3">
    <citation type="submission" date="2025-09" db="UniProtKB">
        <authorList>
            <consortium name="Ensembl"/>
        </authorList>
    </citation>
    <scope>IDENTIFICATION</scope>
</reference>
<keyword evidence="2" id="KW-0472">Membrane</keyword>
<evidence type="ECO:0000256" key="3">
    <source>
        <dbReference type="SAM" id="SignalP"/>
    </source>
</evidence>
<reference evidence="4" key="2">
    <citation type="submission" date="2025-08" db="UniProtKB">
        <authorList>
            <consortium name="Ensembl"/>
        </authorList>
    </citation>
    <scope>IDENTIFICATION</scope>
</reference>
<keyword evidence="2" id="KW-1133">Transmembrane helix</keyword>
<dbReference type="PANTHER" id="PTHR23352:SF2">
    <property type="entry name" value="NEURAL PROLIFERATION DIFFERENTIATION AND CONTROL PROTEIN 1"/>
    <property type="match status" value="1"/>
</dbReference>
<evidence type="ECO:0000313" key="4">
    <source>
        <dbReference type="Ensembl" id="ENSSFOP00015079250.1"/>
    </source>
</evidence>
<keyword evidence="2" id="KW-0812">Transmembrane</keyword>
<feature type="region of interest" description="Disordered" evidence="1">
    <location>
        <begin position="270"/>
        <end position="322"/>
    </location>
</feature>
<proteinExistence type="predicted"/>
<feature type="region of interest" description="Disordered" evidence="1">
    <location>
        <begin position="120"/>
        <end position="171"/>
    </location>
</feature>
<gene>
    <name evidence="4" type="primary">npdc1</name>
</gene>
<dbReference type="PANTHER" id="PTHR23352">
    <property type="entry name" value="NEURAL PROLIFERATION DIFFERENTIATION AND CONTROL PROTEIN-1 NPDC-1 PROTEIN"/>
    <property type="match status" value="1"/>
</dbReference>
<evidence type="ECO:0000256" key="1">
    <source>
        <dbReference type="SAM" id="MobiDB-lite"/>
    </source>
</evidence>
<dbReference type="GeneTree" id="ENSGT00440000038604"/>